<dbReference type="SUPFAM" id="SSF49464">
    <property type="entry name" value="Carboxypeptidase regulatory domain-like"/>
    <property type="match status" value="1"/>
</dbReference>
<dbReference type="InterPro" id="IPR000531">
    <property type="entry name" value="Beta-barrel_TonB"/>
</dbReference>
<feature type="chain" id="PRO_5046822160" evidence="10">
    <location>
        <begin position="27"/>
        <end position="1045"/>
    </location>
</feature>
<dbReference type="InterPro" id="IPR023996">
    <property type="entry name" value="TonB-dep_OMP_SusC/RagA"/>
</dbReference>
<dbReference type="Pfam" id="PF07715">
    <property type="entry name" value="Plug"/>
    <property type="match status" value="1"/>
</dbReference>
<evidence type="ECO:0000256" key="1">
    <source>
        <dbReference type="ARBA" id="ARBA00004571"/>
    </source>
</evidence>
<evidence type="ECO:0000256" key="5">
    <source>
        <dbReference type="ARBA" id="ARBA00023077"/>
    </source>
</evidence>
<dbReference type="PROSITE" id="PS52016">
    <property type="entry name" value="TONB_DEPENDENT_REC_3"/>
    <property type="match status" value="1"/>
</dbReference>
<keyword evidence="10" id="KW-0732">Signal</keyword>
<dbReference type="SUPFAM" id="SSF56935">
    <property type="entry name" value="Porins"/>
    <property type="match status" value="1"/>
</dbReference>
<organism evidence="13 14">
    <name type="scientific">Polluticaenibacter yanchengensis</name>
    <dbReference type="NCBI Taxonomy" id="3014562"/>
    <lineage>
        <taxon>Bacteria</taxon>
        <taxon>Pseudomonadati</taxon>
        <taxon>Bacteroidota</taxon>
        <taxon>Chitinophagia</taxon>
        <taxon>Chitinophagales</taxon>
        <taxon>Chitinophagaceae</taxon>
        <taxon>Polluticaenibacter</taxon>
    </lineage>
</organism>
<name>A0ABT4UEP0_9BACT</name>
<keyword evidence="4 8" id="KW-0812">Transmembrane</keyword>
<evidence type="ECO:0000259" key="11">
    <source>
        <dbReference type="Pfam" id="PF00593"/>
    </source>
</evidence>
<evidence type="ECO:0000256" key="10">
    <source>
        <dbReference type="SAM" id="SignalP"/>
    </source>
</evidence>
<dbReference type="NCBIfam" id="TIGR04056">
    <property type="entry name" value="OMP_RagA_SusC"/>
    <property type="match status" value="1"/>
</dbReference>
<dbReference type="InterPro" id="IPR036942">
    <property type="entry name" value="Beta-barrel_TonB_sf"/>
</dbReference>
<dbReference type="NCBIfam" id="TIGR04057">
    <property type="entry name" value="SusC_RagA_signa"/>
    <property type="match status" value="1"/>
</dbReference>
<dbReference type="InterPro" id="IPR008969">
    <property type="entry name" value="CarboxyPept-like_regulatory"/>
</dbReference>
<evidence type="ECO:0000313" key="13">
    <source>
        <dbReference type="EMBL" id="MDA3613312.1"/>
    </source>
</evidence>
<dbReference type="InterPro" id="IPR023997">
    <property type="entry name" value="TonB-dep_OMP_SusC/RagA_CS"/>
</dbReference>
<accession>A0ABT4UEP0</accession>
<feature type="domain" description="TonB-dependent receptor plug" evidence="12">
    <location>
        <begin position="121"/>
        <end position="235"/>
    </location>
</feature>
<keyword evidence="2 8" id="KW-0813">Transport</keyword>
<dbReference type="Gene3D" id="2.170.130.10">
    <property type="entry name" value="TonB-dependent receptor, plug domain"/>
    <property type="match status" value="1"/>
</dbReference>
<dbReference type="InterPro" id="IPR037066">
    <property type="entry name" value="Plug_dom_sf"/>
</dbReference>
<keyword evidence="3 8" id="KW-1134">Transmembrane beta strand</keyword>
<gene>
    <name evidence="13" type="ORF">O3P16_00720</name>
</gene>
<feature type="domain" description="TonB-dependent receptor-like beta-barrel" evidence="11">
    <location>
        <begin position="407"/>
        <end position="903"/>
    </location>
</feature>
<comment type="similarity">
    <text evidence="8 9">Belongs to the TonB-dependent receptor family.</text>
</comment>
<proteinExistence type="inferred from homology"/>
<evidence type="ECO:0000256" key="9">
    <source>
        <dbReference type="RuleBase" id="RU003357"/>
    </source>
</evidence>
<dbReference type="RefSeq" id="WP_407029644.1">
    <property type="nucleotide sequence ID" value="NZ_JAQGEF010000001.1"/>
</dbReference>
<dbReference type="Pfam" id="PF00593">
    <property type="entry name" value="TonB_dep_Rec_b-barrel"/>
    <property type="match status" value="1"/>
</dbReference>
<dbReference type="InterPro" id="IPR039426">
    <property type="entry name" value="TonB-dep_rcpt-like"/>
</dbReference>
<dbReference type="Gene3D" id="2.40.170.20">
    <property type="entry name" value="TonB-dependent receptor, beta-barrel domain"/>
    <property type="match status" value="1"/>
</dbReference>
<dbReference type="EMBL" id="JAQGEF010000001">
    <property type="protein sequence ID" value="MDA3613312.1"/>
    <property type="molecule type" value="Genomic_DNA"/>
</dbReference>
<keyword evidence="7 8" id="KW-0998">Cell outer membrane</keyword>
<evidence type="ECO:0000259" key="12">
    <source>
        <dbReference type="Pfam" id="PF07715"/>
    </source>
</evidence>
<dbReference type="Proteomes" id="UP001210231">
    <property type="component" value="Unassembled WGS sequence"/>
</dbReference>
<evidence type="ECO:0000256" key="3">
    <source>
        <dbReference type="ARBA" id="ARBA00022452"/>
    </source>
</evidence>
<keyword evidence="14" id="KW-1185">Reference proteome</keyword>
<evidence type="ECO:0000256" key="6">
    <source>
        <dbReference type="ARBA" id="ARBA00023136"/>
    </source>
</evidence>
<evidence type="ECO:0000256" key="7">
    <source>
        <dbReference type="ARBA" id="ARBA00023237"/>
    </source>
</evidence>
<feature type="signal peptide" evidence="10">
    <location>
        <begin position="1"/>
        <end position="26"/>
    </location>
</feature>
<keyword evidence="5 9" id="KW-0798">TonB box</keyword>
<evidence type="ECO:0000256" key="2">
    <source>
        <dbReference type="ARBA" id="ARBA00022448"/>
    </source>
</evidence>
<protein>
    <submittedName>
        <fullName evidence="13">TonB-dependent receptor</fullName>
    </submittedName>
</protein>
<keyword evidence="13" id="KW-0675">Receptor</keyword>
<evidence type="ECO:0000256" key="4">
    <source>
        <dbReference type="ARBA" id="ARBA00022692"/>
    </source>
</evidence>
<evidence type="ECO:0000256" key="8">
    <source>
        <dbReference type="PROSITE-ProRule" id="PRU01360"/>
    </source>
</evidence>
<dbReference type="InterPro" id="IPR012910">
    <property type="entry name" value="Plug_dom"/>
</dbReference>
<reference evidence="13 14" key="1">
    <citation type="submission" date="2022-12" db="EMBL/GenBank/DDBJ databases">
        <title>Chitinophagaceae gen. sp. nov., a new member of the family Chitinophagaceae, isolated from soil in a chemical factory.</title>
        <authorList>
            <person name="Ke Z."/>
        </authorList>
    </citation>
    <scope>NUCLEOTIDE SEQUENCE [LARGE SCALE GENOMIC DNA]</scope>
    <source>
        <strain evidence="13 14">LY-5</strain>
    </source>
</reference>
<dbReference type="Gene3D" id="2.60.40.1120">
    <property type="entry name" value="Carboxypeptidase-like, regulatory domain"/>
    <property type="match status" value="1"/>
</dbReference>
<comment type="subcellular location">
    <subcellularLocation>
        <location evidence="1 8">Cell outer membrane</location>
        <topology evidence="1 8">Multi-pass membrane protein</topology>
    </subcellularLocation>
</comment>
<dbReference type="Pfam" id="PF13715">
    <property type="entry name" value="CarbopepD_reg_2"/>
    <property type="match status" value="1"/>
</dbReference>
<evidence type="ECO:0000313" key="14">
    <source>
        <dbReference type="Proteomes" id="UP001210231"/>
    </source>
</evidence>
<comment type="caution">
    <text evidence="13">The sequence shown here is derived from an EMBL/GenBank/DDBJ whole genome shotgun (WGS) entry which is preliminary data.</text>
</comment>
<sequence>MIAKTIANKWIIPLLCIMLFYNESFAQTKTRTVNGTVKDESQKGIAGASIKLKGSNAGTSTNDVGEFKLSAPEKGTLIISYTGFETIELPLTTENSYSIVLKESTTKMDDVVVIGYGTAKKKDLTGAVQVINLENSPLANLPNTNPLLALSGTVAGVTVMPQSKAGQDPLSTMNIRGDNSIDPSASGLNSPLIVVDDIIFNGSINQINMQDVATLTVLKDASSAAIYGSRSANGVIIITTKKGKSGKPQFNLNSSYGIQNWSRKPEMEMDIDQLLKKRWDYFINAGRIPVGTPFNHSLILTAQELEAYNSGVTTNWLEEITQFAPVNNHTLSISGNGGSTNYYLSGGILDQRGVIYNDKFRKATFLAKLETNLNKYITIGAKVNFYTADNSGVPPSMQLATWMSPLSNTKTTTTGYESWVPSNPSGSSARNPFVGFDRQVGPTYGSDQNKTYNIDGSGWVILKNPWIKNLTYKFSANTAYTNGVYNFSVGPGLFVDTRNTANMDNAASFWNMAYATARSTNVQTWIINHLLSYNKSIGNHNIDVTAGYTRDLYKMSNLQSQGTGFNMPNPLKWDGIHLATTQTSIKGQSQYQNVGSLFRLNYNYNSKYYLTASVRRDGFSGFAEGHKFGTFPGVSVGWVFSKENFFSNVKNVDQLKLRLSWGKNGNQGISPYETLSTMSSAFTVFGSTSNLAIYPNRMPNSDLSWSTTTTKNIGLDFSLFKNRISGAIDVYHSITTDQLLTRTLPILNGFTTVRTNIGRVDNKGVELTLNTVPIQQSGLYGFKWESSIIFSRNANKIVELYGTVDEKGNPKNDLSNTPAGDAYIIGKPIHSVWDYKMLGIVQKDDIDYITKYGAKPGDVKFLDYNNDGKLNASDYHYQGTRDPLFIMNFNNTISYQNFSLYFSFKWHAGNDDHYLGRDRFGRMSSMAIANGSQLKKVDPWTPENPTNLYPRVDWVNSMNYFFWNTRNFIKLRDLTFSYNLKPKVLEKIKFQNVRIYVSGNNLFTASKWTGLDPEDGGTIAANPGSIFYGSYPVLRTFTTGLVVTF</sequence>
<keyword evidence="6 8" id="KW-0472">Membrane</keyword>